<evidence type="ECO:0000256" key="1">
    <source>
        <dbReference type="ARBA" id="ARBA00022741"/>
    </source>
</evidence>
<keyword evidence="5" id="KW-1185">Reference proteome</keyword>
<dbReference type="InterPro" id="IPR023288">
    <property type="entry name" value="Pa2218-like_dom_sf"/>
</dbReference>
<dbReference type="Gene3D" id="1.10.3320.10">
    <property type="entry name" value="pa2218 like domain"/>
    <property type="match status" value="1"/>
</dbReference>
<dbReference type="GO" id="GO:0005525">
    <property type="term" value="F:GTP binding"/>
    <property type="evidence" value="ECO:0007669"/>
    <property type="project" value="UniProtKB-KW"/>
</dbReference>
<evidence type="ECO:0000313" key="5">
    <source>
        <dbReference type="Proteomes" id="UP000503640"/>
    </source>
</evidence>
<evidence type="ECO:0000256" key="2">
    <source>
        <dbReference type="ARBA" id="ARBA00023134"/>
    </source>
</evidence>
<gene>
    <name evidence="4" type="ORF">AMYX_07660</name>
</gene>
<accession>A0A7I9VI44</accession>
<organism evidence="4 5">
    <name type="scientific">Anaeromyxobacter diazotrophicus</name>
    <dbReference type="NCBI Taxonomy" id="2590199"/>
    <lineage>
        <taxon>Bacteria</taxon>
        <taxon>Pseudomonadati</taxon>
        <taxon>Myxococcota</taxon>
        <taxon>Myxococcia</taxon>
        <taxon>Myxococcales</taxon>
        <taxon>Cystobacterineae</taxon>
        <taxon>Anaeromyxobacteraceae</taxon>
        <taxon>Anaeromyxobacter</taxon>
    </lineage>
</organism>
<sequence length="204" mass="21748">MDLAEYVRCGTLAHGHACPPLVLGVRAGAVAMARLGVGRAVERELIAFVELGSDHYAQGFGDGVQFVTGCTFGKDLIFRFPHGKAGVRLVDHVRGRAVRVHPLPATIARLEETGWFRACAKSGRFAGDSRALAAQASDAFLTAPEEALFAVSPVFPLGLECPRPSFDTVTCADCGESVLAPYAHPVEGLRLCTLCEERRQARAG</sequence>
<dbReference type="Gene3D" id="3.30.1330.20">
    <property type="entry name" value="Tubulin/FtsZ, C-terminal domain"/>
    <property type="match status" value="1"/>
</dbReference>
<keyword evidence="1" id="KW-0547">Nucleotide-binding</keyword>
<reference evidence="5" key="1">
    <citation type="journal article" date="2020" name="Appl. Environ. Microbiol.">
        <title>Diazotrophic Anaeromyxobacter Isolates from Soils.</title>
        <authorList>
            <person name="Masuda Y."/>
            <person name="Yamanaka H."/>
            <person name="Xu Z.X."/>
            <person name="Shiratori Y."/>
            <person name="Aono T."/>
            <person name="Amachi S."/>
            <person name="Senoo K."/>
            <person name="Itoh H."/>
        </authorList>
    </citation>
    <scope>NUCLEOTIDE SEQUENCE [LARGE SCALE GENOMIC DNA]</scope>
    <source>
        <strain evidence="5">R267</strain>
    </source>
</reference>
<evidence type="ECO:0000313" key="4">
    <source>
        <dbReference type="EMBL" id="GEJ56025.1"/>
    </source>
</evidence>
<keyword evidence="2" id="KW-0342">GTP-binding</keyword>
<dbReference type="InterPro" id="IPR037103">
    <property type="entry name" value="Tubulin/FtsZ-like_C"/>
</dbReference>
<evidence type="ECO:0000259" key="3">
    <source>
        <dbReference type="Pfam" id="PF02663"/>
    </source>
</evidence>
<dbReference type="Proteomes" id="UP000503640">
    <property type="component" value="Unassembled WGS sequence"/>
</dbReference>
<dbReference type="AlphaFoldDB" id="A0A7I9VI44"/>
<feature type="domain" description="Formylmethanofuran dehydrogenase subunit E" evidence="3">
    <location>
        <begin position="14"/>
        <end position="149"/>
    </location>
</feature>
<dbReference type="SUPFAM" id="SSF143555">
    <property type="entry name" value="FwdE-like"/>
    <property type="match status" value="1"/>
</dbReference>
<dbReference type="PANTHER" id="PTHR39418">
    <property type="entry name" value="DEHYDROGENASE-RELATED"/>
    <property type="match status" value="1"/>
</dbReference>
<dbReference type="Pfam" id="PF02663">
    <property type="entry name" value="FmdE"/>
    <property type="match status" value="1"/>
</dbReference>
<comment type="caution">
    <text evidence="4">The sequence shown here is derived from an EMBL/GenBank/DDBJ whole genome shotgun (WGS) entry which is preliminary data.</text>
</comment>
<dbReference type="EMBL" id="BJTG01000002">
    <property type="protein sequence ID" value="GEJ56025.1"/>
    <property type="molecule type" value="Genomic_DNA"/>
</dbReference>
<dbReference type="RefSeq" id="WP_176063137.1">
    <property type="nucleotide sequence ID" value="NZ_BJTG01000002.1"/>
</dbReference>
<dbReference type="PANTHER" id="PTHR39418:SF1">
    <property type="entry name" value="DEHYDROGENASE"/>
    <property type="match status" value="1"/>
</dbReference>
<proteinExistence type="predicted"/>
<dbReference type="InterPro" id="IPR003814">
    <property type="entry name" value="FmdEsu_dom"/>
</dbReference>
<protein>
    <submittedName>
        <fullName evidence="4">tRNA CCA-pyrophosphorylase</fullName>
    </submittedName>
</protein>
<dbReference type="InterPro" id="IPR053194">
    <property type="entry name" value="tRNA_methyltr_O"/>
</dbReference>
<name>A0A7I9VI44_9BACT</name>